<dbReference type="GO" id="GO:0000978">
    <property type="term" value="F:RNA polymerase II cis-regulatory region sequence-specific DNA binding"/>
    <property type="evidence" value="ECO:0007669"/>
    <property type="project" value="Ensembl"/>
</dbReference>
<evidence type="ECO:0000256" key="2">
    <source>
        <dbReference type="ARBA" id="ARBA00008092"/>
    </source>
</evidence>
<protein>
    <submittedName>
        <fullName evidence="16">RAR related orphan receptor C</fullName>
    </submittedName>
</protein>
<dbReference type="SUPFAM" id="SSF57716">
    <property type="entry name" value="Glucocorticoid receptor-like (DNA-binding domain)"/>
    <property type="match status" value="1"/>
</dbReference>
<dbReference type="PRINTS" id="PR01293">
    <property type="entry name" value="RORNUCRECPTR"/>
</dbReference>
<dbReference type="GO" id="GO:0001227">
    <property type="term" value="F:DNA-binding transcription repressor activity, RNA polymerase II-specific"/>
    <property type="evidence" value="ECO:0007669"/>
    <property type="project" value="Ensembl"/>
</dbReference>
<keyword evidence="5 12" id="KW-0863">Zinc-finger</keyword>
<dbReference type="Proteomes" id="UP000694387">
    <property type="component" value="Chromosome 25"/>
</dbReference>
<comment type="similarity">
    <text evidence="2">Belongs to the nuclear hormone receptor family. NR1 subfamily.</text>
</comment>
<feature type="compositionally biased region" description="Basic and acidic residues" evidence="13">
    <location>
        <begin position="144"/>
        <end position="153"/>
    </location>
</feature>
<dbReference type="Gene3D" id="1.10.565.10">
    <property type="entry name" value="Retinoid X Receptor"/>
    <property type="match status" value="1"/>
</dbReference>
<dbReference type="PROSITE" id="PS00031">
    <property type="entry name" value="NUCLEAR_REC_DBD_1"/>
    <property type="match status" value="1"/>
</dbReference>
<evidence type="ECO:0000313" key="17">
    <source>
        <dbReference type="Proteomes" id="UP000694387"/>
    </source>
</evidence>
<sequence length="554" mass="61899">MGQVLPPSFPLPPLGPAPCPPGQPGQQGRHQGSCPMDRAPQRHRRASQELLAAKKTHTSQIEVIPCKICGDKSSGIHYGVITCEGCKGFFRRSQQCNVAYSCTRQQNCPIDRTSRNRCQHCRLQKCLALGMSRDAVKFGRMSKKQRDSLHAEVQKQLQQQQQQQQREQAAKTPPAGGQGADPLPCTLGLPDGQLPLGSSPDLPEASACPPGLLRAPGSGPSYSNSLAKAGLNGASYHLEYSPERGKAEGRESFYSTGSQLTPNRCGLHFEEPRHPGLGEPRQGLDSYCSPGFRSTTEAPYASLTETEHLVQNVCKSYRETCQLRLEDLLRQRSNIFSREEVASYQRKSMWEMWERCAHRLTEAIQYVVEFAKRLSGFMELCQNDQIVLLKAGAMEVVLVRMCRAYNADNHTVFFEGKYGGMELFRALGCSELISSIFDFSRSLSALRFSEDEIALYTALVLINANRPGLQEKRKVEQLQYNLEMAFHHHLCKTHRQGILAKLPPKGKLRSLCSQHVEKLQTFQHLHPIVVQAAFPPLYKELFSTEMESPEGLSE</sequence>
<dbReference type="GO" id="GO:0016604">
    <property type="term" value="C:nuclear body"/>
    <property type="evidence" value="ECO:0007669"/>
    <property type="project" value="Ensembl"/>
</dbReference>
<dbReference type="GO" id="GO:0008142">
    <property type="term" value="F:oxysterol binding"/>
    <property type="evidence" value="ECO:0007669"/>
    <property type="project" value="Ensembl"/>
</dbReference>
<evidence type="ECO:0000256" key="11">
    <source>
        <dbReference type="ARBA" id="ARBA00023242"/>
    </source>
</evidence>
<feature type="region of interest" description="Disordered" evidence="13">
    <location>
        <begin position="139"/>
        <end position="213"/>
    </location>
</feature>
<dbReference type="InterPro" id="IPR013088">
    <property type="entry name" value="Znf_NHR/GATA"/>
</dbReference>
<organism evidence="16 17">
    <name type="scientific">Equus asinus</name>
    <name type="common">Donkey</name>
    <name type="synonym">Equus africanus asinus</name>
    <dbReference type="NCBI Taxonomy" id="9793"/>
    <lineage>
        <taxon>Eukaryota</taxon>
        <taxon>Metazoa</taxon>
        <taxon>Chordata</taxon>
        <taxon>Craniata</taxon>
        <taxon>Vertebrata</taxon>
        <taxon>Euteleostomi</taxon>
        <taxon>Mammalia</taxon>
        <taxon>Eutheria</taxon>
        <taxon>Laurasiatheria</taxon>
        <taxon>Perissodactyla</taxon>
        <taxon>Equidae</taxon>
        <taxon>Equus</taxon>
    </lineage>
</organism>
<dbReference type="AlphaFoldDB" id="A0A8C4LC84"/>
<dbReference type="Ensembl" id="ENSEAST00005007718.2">
    <property type="protein sequence ID" value="ENSEASP00005007070.2"/>
    <property type="gene ID" value="ENSEASG00005005204.2"/>
</dbReference>
<evidence type="ECO:0000256" key="12">
    <source>
        <dbReference type="RuleBase" id="RU004334"/>
    </source>
</evidence>
<dbReference type="PANTHER" id="PTHR45805:SF1">
    <property type="entry name" value="NUCLEAR RECEPTOR ROR-GAMMA"/>
    <property type="match status" value="1"/>
</dbReference>
<dbReference type="SMART" id="SM00399">
    <property type="entry name" value="ZnF_C4"/>
    <property type="match status" value="1"/>
</dbReference>
<reference evidence="16" key="3">
    <citation type="submission" date="2025-09" db="UniProtKB">
        <authorList>
            <consortium name="Ensembl"/>
        </authorList>
    </citation>
    <scope>IDENTIFICATION</scope>
</reference>
<evidence type="ECO:0000256" key="8">
    <source>
        <dbReference type="ARBA" id="ARBA00023125"/>
    </source>
</evidence>
<evidence type="ECO:0000256" key="7">
    <source>
        <dbReference type="ARBA" id="ARBA00023015"/>
    </source>
</evidence>
<dbReference type="SMART" id="SM00430">
    <property type="entry name" value="HOLI"/>
    <property type="match status" value="1"/>
</dbReference>
<dbReference type="InterPro" id="IPR000536">
    <property type="entry name" value="Nucl_hrmn_rcpt_lig-bd"/>
</dbReference>
<dbReference type="PROSITE" id="PS51843">
    <property type="entry name" value="NR_LBD"/>
    <property type="match status" value="1"/>
</dbReference>
<dbReference type="FunFam" id="1.10.565.10:FF:000005">
    <property type="entry name" value="Nuclear orphan receptor ROR-beta"/>
    <property type="match status" value="1"/>
</dbReference>
<dbReference type="PRINTS" id="PR00398">
    <property type="entry name" value="STRDHORMONER"/>
</dbReference>
<evidence type="ECO:0000256" key="3">
    <source>
        <dbReference type="ARBA" id="ARBA00022473"/>
    </source>
</evidence>
<feature type="domain" description="Nuclear receptor" evidence="14">
    <location>
        <begin position="63"/>
        <end position="138"/>
    </location>
</feature>
<proteinExistence type="inferred from homology"/>
<dbReference type="InterPro" id="IPR001723">
    <property type="entry name" value="Nuclear_hrmn_rcpt"/>
</dbReference>
<evidence type="ECO:0000259" key="15">
    <source>
        <dbReference type="PROSITE" id="PS51843"/>
    </source>
</evidence>
<accession>A0A8C4LC84</accession>
<keyword evidence="17" id="KW-1185">Reference proteome</keyword>
<feature type="compositionally biased region" description="Pro residues" evidence="13">
    <location>
        <begin position="7"/>
        <end position="23"/>
    </location>
</feature>
<dbReference type="SUPFAM" id="SSF48508">
    <property type="entry name" value="Nuclear receptor ligand-binding domain"/>
    <property type="match status" value="1"/>
</dbReference>
<keyword evidence="3" id="KW-0217">Developmental protein</keyword>
<keyword evidence="10 12" id="KW-0675">Receptor</keyword>
<comment type="subcellular location">
    <subcellularLocation>
        <location evidence="1 12">Nucleus</location>
    </subcellularLocation>
</comment>
<evidence type="ECO:0000259" key="14">
    <source>
        <dbReference type="PROSITE" id="PS51030"/>
    </source>
</evidence>
<feature type="compositionally biased region" description="Low complexity" evidence="13">
    <location>
        <begin position="154"/>
        <end position="167"/>
    </location>
</feature>
<dbReference type="Gene3D" id="3.30.50.10">
    <property type="entry name" value="Erythroid Transcription Factor GATA-1, subunit A"/>
    <property type="match status" value="1"/>
</dbReference>
<keyword evidence="11 12" id="KW-0539">Nucleus</keyword>
<dbReference type="Pfam" id="PF00104">
    <property type="entry name" value="Hormone_recep"/>
    <property type="match status" value="1"/>
</dbReference>
<evidence type="ECO:0000256" key="1">
    <source>
        <dbReference type="ARBA" id="ARBA00004123"/>
    </source>
</evidence>
<dbReference type="InterPro" id="IPR003079">
    <property type="entry name" value="ROR_rcpt"/>
</dbReference>
<dbReference type="PANTHER" id="PTHR45805">
    <property type="entry name" value="NUCLEAR HORMONE RECEPTOR HR3-RELATED"/>
    <property type="match status" value="1"/>
</dbReference>
<dbReference type="CDD" id="cd06968">
    <property type="entry name" value="NR_DBD_ROR"/>
    <property type="match status" value="1"/>
</dbReference>
<evidence type="ECO:0000313" key="16">
    <source>
        <dbReference type="Ensembl" id="ENSEASP00005007070.2"/>
    </source>
</evidence>
<keyword evidence="6 12" id="KW-0862">Zinc</keyword>
<keyword evidence="7 12" id="KW-0805">Transcription regulation</keyword>
<dbReference type="GO" id="GO:0008270">
    <property type="term" value="F:zinc ion binding"/>
    <property type="evidence" value="ECO:0007669"/>
    <property type="project" value="UniProtKB-KW"/>
</dbReference>
<evidence type="ECO:0000256" key="9">
    <source>
        <dbReference type="ARBA" id="ARBA00023163"/>
    </source>
</evidence>
<dbReference type="InterPro" id="IPR044101">
    <property type="entry name" value="NR_DBD_ROR"/>
</dbReference>
<dbReference type="FunFam" id="3.30.50.10:FF:000003">
    <property type="entry name" value="Nuclear orphan receptor ROR-beta"/>
    <property type="match status" value="1"/>
</dbReference>
<keyword evidence="8 12" id="KW-0238">DNA-binding</keyword>
<dbReference type="GO" id="GO:0004879">
    <property type="term" value="F:nuclear receptor activity"/>
    <property type="evidence" value="ECO:0007669"/>
    <property type="project" value="InterPro"/>
</dbReference>
<keyword evidence="9 12" id="KW-0804">Transcription</keyword>
<evidence type="ECO:0000256" key="5">
    <source>
        <dbReference type="ARBA" id="ARBA00022771"/>
    </source>
</evidence>
<dbReference type="PROSITE" id="PS51030">
    <property type="entry name" value="NUCLEAR_REC_DBD_2"/>
    <property type="match status" value="1"/>
</dbReference>
<evidence type="ECO:0000256" key="4">
    <source>
        <dbReference type="ARBA" id="ARBA00022723"/>
    </source>
</evidence>
<reference evidence="16 17" key="1">
    <citation type="journal article" date="2020" name="Nat. Commun.">
        <title>Donkey genomes provide new insights into domestication and selection for coat color.</title>
        <authorList>
            <person name="Wang"/>
            <person name="C."/>
            <person name="Li"/>
            <person name="H."/>
            <person name="Guo"/>
            <person name="Y."/>
            <person name="Huang"/>
            <person name="J."/>
            <person name="Sun"/>
            <person name="Y."/>
            <person name="Min"/>
            <person name="J."/>
            <person name="Wang"/>
            <person name="J."/>
            <person name="Fang"/>
            <person name="X."/>
            <person name="Zhao"/>
            <person name="Z."/>
            <person name="Wang"/>
            <person name="S."/>
            <person name="Zhang"/>
            <person name="Y."/>
            <person name="Liu"/>
            <person name="Q."/>
            <person name="Jiang"/>
            <person name="Q."/>
            <person name="Wang"/>
            <person name="X."/>
            <person name="Guo"/>
            <person name="Y."/>
            <person name="Yang"/>
            <person name="C."/>
            <person name="Wang"/>
            <person name="Y."/>
            <person name="Tian"/>
            <person name="F."/>
            <person name="Zhuang"/>
            <person name="G."/>
            <person name="Fan"/>
            <person name="Y."/>
            <person name="Gao"/>
            <person name="Q."/>
            <person name="Li"/>
            <person name="Y."/>
            <person name="Ju"/>
            <person name="Z."/>
            <person name="Li"/>
            <person name="J."/>
            <person name="Li"/>
            <person name="R."/>
            <person name="Hou"/>
            <person name="M."/>
            <person name="Yang"/>
            <person name="G."/>
            <person name="Liu"/>
            <person name="G."/>
            <person name="Liu"/>
            <person name="W."/>
            <person name="Guo"/>
            <person name="J."/>
            <person name="Pan"/>
            <person name="S."/>
            <person name="Fan"/>
            <person name="G."/>
            <person name="Zhang"/>
            <person name="W."/>
            <person name="Zhang"/>
            <person name="R."/>
            <person name="Yu"/>
            <person name="J."/>
            <person name="Zhang"/>
            <person name="X."/>
            <person name="Yin"/>
            <person name="Q."/>
            <person name="Ji"/>
            <person name="C."/>
            <person name="Jin"/>
            <person name="Y."/>
            <person name="Yue"/>
            <person name="G."/>
            <person name="Liu"/>
            <person name="M."/>
            <person name="Xu"/>
            <person name="J."/>
            <person name="Liu"/>
            <person name="S."/>
            <person name="Jordana"/>
            <person name="J."/>
            <person name="Noce"/>
            <person name="A."/>
            <person name="Amills"/>
            <person name="M."/>
            <person name="Wu"/>
            <person name="D.D."/>
            <person name="Li"/>
            <person name="S."/>
            <person name="Zhou"/>
            <person name="X. and Zhong"/>
            <person name="J."/>
        </authorList>
    </citation>
    <scope>NUCLEOTIDE SEQUENCE [LARGE SCALE GENOMIC DNA]</scope>
</reference>
<keyword evidence="4 12" id="KW-0479">Metal-binding</keyword>
<evidence type="ECO:0000256" key="6">
    <source>
        <dbReference type="ARBA" id="ARBA00022833"/>
    </source>
</evidence>
<reference evidence="16" key="2">
    <citation type="submission" date="2025-08" db="UniProtKB">
        <authorList>
            <consortium name="Ensembl"/>
        </authorList>
    </citation>
    <scope>IDENTIFICATION</scope>
</reference>
<dbReference type="GeneTree" id="ENSGT00940000161521"/>
<evidence type="ECO:0000256" key="13">
    <source>
        <dbReference type="SAM" id="MobiDB-lite"/>
    </source>
</evidence>
<evidence type="ECO:0000256" key="10">
    <source>
        <dbReference type="ARBA" id="ARBA00023170"/>
    </source>
</evidence>
<name>A0A8C4LC84_EQUAS</name>
<dbReference type="Pfam" id="PF00105">
    <property type="entry name" value="zf-C4"/>
    <property type="match status" value="1"/>
</dbReference>
<dbReference type="InterPro" id="IPR035500">
    <property type="entry name" value="NHR-like_dom_sf"/>
</dbReference>
<dbReference type="InterPro" id="IPR001628">
    <property type="entry name" value="Znf_hrmn_rcpt"/>
</dbReference>
<feature type="region of interest" description="Disordered" evidence="13">
    <location>
        <begin position="1"/>
        <end position="45"/>
    </location>
</feature>
<dbReference type="PRINTS" id="PR00047">
    <property type="entry name" value="STROIDFINGER"/>
</dbReference>
<dbReference type="GO" id="GO:0036315">
    <property type="term" value="P:cellular response to sterol"/>
    <property type="evidence" value="ECO:0007669"/>
    <property type="project" value="Ensembl"/>
</dbReference>
<dbReference type="CDD" id="cd06939">
    <property type="entry name" value="NR_LBD_ROR_like"/>
    <property type="match status" value="1"/>
</dbReference>
<feature type="domain" description="NR LBD" evidence="15">
    <location>
        <begin position="305"/>
        <end position="544"/>
    </location>
</feature>
<gene>
    <name evidence="16" type="primary">RORC</name>
</gene>